<keyword evidence="6" id="KW-0479">Metal-binding</keyword>
<dbReference type="Gene3D" id="1.50.10.10">
    <property type="match status" value="1"/>
</dbReference>
<comment type="caution">
    <text evidence="7">The sequence shown here is derived from an EMBL/GenBank/DDBJ whole genome shotgun (WGS) entry which is preliminary data.</text>
</comment>
<dbReference type="InterPro" id="IPR050749">
    <property type="entry name" value="Glycosyl_Hydrolase_47"/>
</dbReference>
<dbReference type="SUPFAM" id="SSF48225">
    <property type="entry name" value="Seven-hairpin glycosidases"/>
    <property type="match status" value="1"/>
</dbReference>
<name>A0AAN7Z4Y6_9PEZI</name>
<keyword evidence="4" id="KW-0378">Hydrolase</keyword>
<evidence type="ECO:0000313" key="7">
    <source>
        <dbReference type="EMBL" id="KAK5627308.1"/>
    </source>
</evidence>
<dbReference type="Pfam" id="PF01532">
    <property type="entry name" value="Glyco_hydro_47"/>
    <property type="match status" value="1"/>
</dbReference>
<evidence type="ECO:0000256" key="4">
    <source>
        <dbReference type="ARBA" id="ARBA00022801"/>
    </source>
</evidence>
<accession>A0AAN7Z4Y6</accession>
<evidence type="ECO:0008006" key="9">
    <source>
        <dbReference type="Google" id="ProtNLM"/>
    </source>
</evidence>
<evidence type="ECO:0000256" key="3">
    <source>
        <dbReference type="ARBA" id="ARBA00007658"/>
    </source>
</evidence>
<feature type="binding site" evidence="6">
    <location>
        <position position="79"/>
    </location>
    <ligand>
        <name>Ca(2+)</name>
        <dbReference type="ChEBI" id="CHEBI:29108"/>
    </ligand>
</feature>
<comment type="similarity">
    <text evidence="3">Belongs to the glycosyl hydrolase 47 family.</text>
</comment>
<comment type="pathway">
    <text evidence="2">Protein modification; protein glycosylation.</text>
</comment>
<dbReference type="InterPro" id="IPR012341">
    <property type="entry name" value="6hp_glycosidase-like_sf"/>
</dbReference>
<dbReference type="AlphaFoldDB" id="A0AAN7Z4Y6"/>
<evidence type="ECO:0000256" key="1">
    <source>
        <dbReference type="ARBA" id="ARBA00001913"/>
    </source>
</evidence>
<keyword evidence="5" id="KW-1015">Disulfide bond</keyword>
<dbReference type="GO" id="GO:0036503">
    <property type="term" value="P:ERAD pathway"/>
    <property type="evidence" value="ECO:0007669"/>
    <property type="project" value="UniProtKB-ARBA"/>
</dbReference>
<proteinExistence type="inferred from homology"/>
<keyword evidence="8" id="KW-1185">Reference proteome</keyword>
<sequence length="89" mass="10647">MYRLTGDLAWMDKAWDMFKVIEKHTRTEYASAALDDITMMKPDQLDSMESFWLAETLKYFYLVFSDWELCDLDEWVLNTEAHPLRRADA</sequence>
<organism evidence="7 8">
    <name type="scientific">Xylaria bambusicola</name>
    <dbReference type="NCBI Taxonomy" id="326684"/>
    <lineage>
        <taxon>Eukaryota</taxon>
        <taxon>Fungi</taxon>
        <taxon>Dikarya</taxon>
        <taxon>Ascomycota</taxon>
        <taxon>Pezizomycotina</taxon>
        <taxon>Sordariomycetes</taxon>
        <taxon>Xylariomycetidae</taxon>
        <taxon>Xylariales</taxon>
        <taxon>Xylariaceae</taxon>
        <taxon>Xylaria</taxon>
    </lineage>
</organism>
<evidence type="ECO:0000256" key="5">
    <source>
        <dbReference type="ARBA" id="ARBA00023157"/>
    </source>
</evidence>
<gene>
    <name evidence="7" type="ORF">RRF57_003023</name>
</gene>
<dbReference type="PANTHER" id="PTHR11742">
    <property type="entry name" value="MANNOSYL-OLIGOSACCHARIDE ALPHA-1,2-MANNOSIDASE-RELATED"/>
    <property type="match status" value="1"/>
</dbReference>
<dbReference type="InterPro" id="IPR036026">
    <property type="entry name" value="Seven-hairpin_glycosidases"/>
</dbReference>
<dbReference type="Proteomes" id="UP001305414">
    <property type="component" value="Unassembled WGS sequence"/>
</dbReference>
<evidence type="ECO:0000256" key="2">
    <source>
        <dbReference type="ARBA" id="ARBA00004922"/>
    </source>
</evidence>
<evidence type="ECO:0000256" key="6">
    <source>
        <dbReference type="PIRSR" id="PIRSR601382-2"/>
    </source>
</evidence>
<dbReference type="GO" id="GO:0005975">
    <property type="term" value="P:carbohydrate metabolic process"/>
    <property type="evidence" value="ECO:0007669"/>
    <property type="project" value="InterPro"/>
</dbReference>
<evidence type="ECO:0000313" key="8">
    <source>
        <dbReference type="Proteomes" id="UP001305414"/>
    </source>
</evidence>
<dbReference type="PANTHER" id="PTHR11742:SF49">
    <property type="entry name" value="ALPHA-1,2-MANNOSIDASE"/>
    <property type="match status" value="1"/>
</dbReference>
<protein>
    <recommendedName>
        <fullName evidence="9">Alpha-1,2-Mannosidase</fullName>
    </recommendedName>
</protein>
<keyword evidence="6" id="KW-0106">Calcium</keyword>
<dbReference type="GO" id="GO:0004571">
    <property type="term" value="F:mannosyl-oligosaccharide 1,2-alpha-mannosidase activity"/>
    <property type="evidence" value="ECO:0007669"/>
    <property type="project" value="InterPro"/>
</dbReference>
<dbReference type="GO" id="GO:0005509">
    <property type="term" value="F:calcium ion binding"/>
    <property type="evidence" value="ECO:0007669"/>
    <property type="project" value="InterPro"/>
</dbReference>
<dbReference type="GO" id="GO:0016020">
    <property type="term" value="C:membrane"/>
    <property type="evidence" value="ECO:0007669"/>
    <property type="project" value="InterPro"/>
</dbReference>
<dbReference type="EMBL" id="JAWHQM010000005">
    <property type="protein sequence ID" value="KAK5627308.1"/>
    <property type="molecule type" value="Genomic_DNA"/>
</dbReference>
<reference evidence="7 8" key="1">
    <citation type="submission" date="2023-10" db="EMBL/GenBank/DDBJ databases">
        <title>Draft genome sequence of Xylaria bambusicola isolate GMP-LS, the root and basal stem rot pathogen of sugarcane in Indonesia.</title>
        <authorList>
            <person name="Selvaraj P."/>
            <person name="Muralishankar V."/>
            <person name="Muruganantham S."/>
            <person name="Sp S."/>
            <person name="Haryani S."/>
            <person name="Lau K.J.X."/>
            <person name="Naqvi N.I."/>
        </authorList>
    </citation>
    <scope>NUCLEOTIDE SEQUENCE [LARGE SCALE GENOMIC DNA]</scope>
    <source>
        <strain evidence="7">GMP-LS</strain>
    </source>
</reference>
<dbReference type="GO" id="GO:0005783">
    <property type="term" value="C:endoplasmic reticulum"/>
    <property type="evidence" value="ECO:0007669"/>
    <property type="project" value="TreeGrafter"/>
</dbReference>
<comment type="cofactor">
    <cofactor evidence="1 6">
        <name>Ca(2+)</name>
        <dbReference type="ChEBI" id="CHEBI:29108"/>
    </cofactor>
</comment>
<dbReference type="InterPro" id="IPR001382">
    <property type="entry name" value="Glyco_hydro_47"/>
</dbReference>